<evidence type="ECO:0000313" key="2">
    <source>
        <dbReference type="EMBL" id="QZO01219.1"/>
    </source>
</evidence>
<organism evidence="2 3">
    <name type="scientific">Chenggangzhangella methanolivorans</name>
    <dbReference type="NCBI Taxonomy" id="1437009"/>
    <lineage>
        <taxon>Bacteria</taxon>
        <taxon>Pseudomonadati</taxon>
        <taxon>Pseudomonadota</taxon>
        <taxon>Alphaproteobacteria</taxon>
        <taxon>Hyphomicrobiales</taxon>
        <taxon>Methylopilaceae</taxon>
        <taxon>Chenggangzhangella</taxon>
    </lineage>
</organism>
<feature type="chain" id="PRO_5038631172" description="MipA/OmpV family protein" evidence="1">
    <location>
        <begin position="21"/>
        <end position="144"/>
    </location>
</feature>
<dbReference type="Proteomes" id="UP000825701">
    <property type="component" value="Chromosome"/>
</dbReference>
<name>A0A9E6UPB0_9HYPH</name>
<dbReference type="RefSeq" id="WP_261404456.1">
    <property type="nucleotide sequence ID" value="NZ_CP081869.1"/>
</dbReference>
<feature type="signal peptide" evidence="1">
    <location>
        <begin position="1"/>
        <end position="20"/>
    </location>
</feature>
<protein>
    <recommendedName>
        <fullName evidence="4">MipA/OmpV family protein</fullName>
    </recommendedName>
</protein>
<proteinExistence type="predicted"/>
<dbReference type="EMBL" id="CP081869">
    <property type="protein sequence ID" value="QZO01219.1"/>
    <property type="molecule type" value="Genomic_DNA"/>
</dbReference>
<keyword evidence="1" id="KW-0732">Signal</keyword>
<gene>
    <name evidence="2" type="ORF">K6K41_06680</name>
</gene>
<sequence>MIRTALFAALLAIGPGTAFAQSSGVESVGLIGFAPWASAHASAAFGPDDAYLFEDVSDSSQLAPEALVIAERIDRDRLAAGAGDAPVDAEGRVGEAFGGFVRYGRDGLAYATLDVARAAAEPTRFAQGPIEGPSRVALNLSLGD</sequence>
<evidence type="ECO:0000313" key="3">
    <source>
        <dbReference type="Proteomes" id="UP000825701"/>
    </source>
</evidence>
<reference evidence="2" key="1">
    <citation type="submission" date="2021-08" db="EMBL/GenBank/DDBJ databases">
        <authorList>
            <person name="Zhang H."/>
            <person name="Xu M."/>
            <person name="Yu Z."/>
            <person name="Yang L."/>
            <person name="Cai Y."/>
        </authorList>
    </citation>
    <scope>NUCLEOTIDE SEQUENCE</scope>
    <source>
        <strain evidence="2">CHL1</strain>
    </source>
</reference>
<accession>A0A9E6UPB0</accession>
<dbReference type="KEGG" id="cmet:K6K41_06680"/>
<keyword evidence="3" id="KW-1185">Reference proteome</keyword>
<dbReference type="AlphaFoldDB" id="A0A9E6UPB0"/>
<evidence type="ECO:0008006" key="4">
    <source>
        <dbReference type="Google" id="ProtNLM"/>
    </source>
</evidence>
<evidence type="ECO:0000256" key="1">
    <source>
        <dbReference type="SAM" id="SignalP"/>
    </source>
</evidence>